<organism evidence="4 5">
    <name type="scientific">Pleurodeles waltl</name>
    <name type="common">Iberian ribbed newt</name>
    <dbReference type="NCBI Taxonomy" id="8319"/>
    <lineage>
        <taxon>Eukaryota</taxon>
        <taxon>Metazoa</taxon>
        <taxon>Chordata</taxon>
        <taxon>Craniata</taxon>
        <taxon>Vertebrata</taxon>
        <taxon>Euteleostomi</taxon>
        <taxon>Amphibia</taxon>
        <taxon>Batrachia</taxon>
        <taxon>Caudata</taxon>
        <taxon>Salamandroidea</taxon>
        <taxon>Salamandridae</taxon>
        <taxon>Pleurodelinae</taxon>
        <taxon>Pleurodeles</taxon>
    </lineage>
</organism>
<keyword evidence="1" id="KW-1015">Disulfide bond</keyword>
<feature type="chain" id="PRO_5043798620" description="Saposin B-type domain-containing protein" evidence="2">
    <location>
        <begin position="34"/>
        <end position="469"/>
    </location>
</feature>
<dbReference type="Gene3D" id="1.10.225.10">
    <property type="entry name" value="Saposin-like"/>
    <property type="match status" value="1"/>
</dbReference>
<dbReference type="PANTHER" id="PTHR15010">
    <property type="entry name" value="ACYLOXYACYL HYDROLASE"/>
    <property type="match status" value="1"/>
</dbReference>
<gene>
    <name evidence="4" type="ORF">NDU88_003770</name>
</gene>
<dbReference type="AlphaFoldDB" id="A0AAV7VE81"/>
<dbReference type="PANTHER" id="PTHR15010:SF0">
    <property type="entry name" value="ACYLOXYACYL HYDROLASE"/>
    <property type="match status" value="1"/>
</dbReference>
<dbReference type="InterPro" id="IPR039676">
    <property type="entry name" value="AOAH"/>
</dbReference>
<dbReference type="GO" id="GO:0050728">
    <property type="term" value="P:negative regulation of inflammatory response"/>
    <property type="evidence" value="ECO:0007669"/>
    <property type="project" value="TreeGrafter"/>
</dbReference>
<keyword evidence="2" id="KW-0732">Signal</keyword>
<evidence type="ECO:0000259" key="3">
    <source>
        <dbReference type="PROSITE" id="PS50015"/>
    </source>
</evidence>
<dbReference type="GO" id="GO:0050528">
    <property type="term" value="F:acyloxyacyl hydrolase activity"/>
    <property type="evidence" value="ECO:0007669"/>
    <property type="project" value="InterPro"/>
</dbReference>
<dbReference type="Pfam" id="PF20825">
    <property type="entry name" value="Saposin"/>
    <property type="match status" value="1"/>
</dbReference>
<dbReference type="SUPFAM" id="SSF52266">
    <property type="entry name" value="SGNH hydrolase"/>
    <property type="match status" value="1"/>
</dbReference>
<name>A0AAV7VE81_PLEWA</name>
<evidence type="ECO:0000313" key="5">
    <source>
        <dbReference type="Proteomes" id="UP001066276"/>
    </source>
</evidence>
<dbReference type="PROSITE" id="PS50015">
    <property type="entry name" value="SAP_B"/>
    <property type="match status" value="1"/>
</dbReference>
<feature type="signal peptide" evidence="2">
    <location>
        <begin position="1"/>
        <end position="33"/>
    </location>
</feature>
<dbReference type="EMBL" id="JANPWB010000003">
    <property type="protein sequence ID" value="KAJ1199939.1"/>
    <property type="molecule type" value="Genomic_DNA"/>
</dbReference>
<dbReference type="InterPro" id="IPR011001">
    <property type="entry name" value="Saposin-like"/>
</dbReference>
<dbReference type="SUPFAM" id="SSF47862">
    <property type="entry name" value="Saposin"/>
    <property type="match status" value="1"/>
</dbReference>
<protein>
    <recommendedName>
        <fullName evidence="3">Saposin B-type domain-containing protein</fullName>
    </recommendedName>
</protein>
<feature type="domain" description="Saposin B-type" evidence="3">
    <location>
        <begin position="55"/>
        <end position="136"/>
    </location>
</feature>
<dbReference type="InterPro" id="IPR048593">
    <property type="entry name" value="AOAH_Saposin_N"/>
</dbReference>
<dbReference type="Pfam" id="PF00657">
    <property type="entry name" value="Lipase_GDSL"/>
    <property type="match status" value="1"/>
</dbReference>
<dbReference type="SMART" id="SM00741">
    <property type="entry name" value="SapB"/>
    <property type="match status" value="1"/>
</dbReference>
<accession>A0AAV7VE81</accession>
<reference evidence="4" key="1">
    <citation type="journal article" date="2022" name="bioRxiv">
        <title>Sequencing and chromosome-scale assembly of the giantPleurodeles waltlgenome.</title>
        <authorList>
            <person name="Brown T."/>
            <person name="Elewa A."/>
            <person name="Iarovenko S."/>
            <person name="Subramanian E."/>
            <person name="Araus A.J."/>
            <person name="Petzold A."/>
            <person name="Susuki M."/>
            <person name="Suzuki K.-i.T."/>
            <person name="Hayashi T."/>
            <person name="Toyoda A."/>
            <person name="Oliveira C."/>
            <person name="Osipova E."/>
            <person name="Leigh N.D."/>
            <person name="Simon A."/>
            <person name="Yun M.H."/>
        </authorList>
    </citation>
    <scope>NUCLEOTIDE SEQUENCE</scope>
    <source>
        <strain evidence="4">20211129_DDA</strain>
        <tissue evidence="4">Liver</tissue>
    </source>
</reference>
<dbReference type="InterPro" id="IPR008139">
    <property type="entry name" value="SaposinB_dom"/>
</dbReference>
<dbReference type="Proteomes" id="UP001066276">
    <property type="component" value="Chromosome 2_1"/>
</dbReference>
<comment type="caution">
    <text evidence="4">The sequence shown here is derived from an EMBL/GenBank/DDBJ whole genome shotgun (WGS) entry which is preliminary data.</text>
</comment>
<keyword evidence="5" id="KW-1185">Reference proteome</keyword>
<evidence type="ECO:0000313" key="4">
    <source>
        <dbReference type="EMBL" id="KAJ1199939.1"/>
    </source>
</evidence>
<dbReference type="InterPro" id="IPR001087">
    <property type="entry name" value="GDSL"/>
</dbReference>
<proteinExistence type="predicted"/>
<dbReference type="GO" id="GO:0009104">
    <property type="term" value="P:lipopolysaccharide catabolic process"/>
    <property type="evidence" value="ECO:0007669"/>
    <property type="project" value="TreeGrafter"/>
</dbReference>
<sequence>MKAPARVLAGPHASQTGSFLILMLLVLQGPSSCSPVSMWEKGQPSTSPAFSQIKRGVYCAGCVVTVSIVQQLAQVHNSTFQAAMERLCSYLPEELHLKDICRAVVELFGADIIKLLNMEMNADVVCNAVNVCKQEPGLPVCHMYKTSQEALEMSLKKARQTIKKPNNMAARESFLDVCSLPYMSKICQAIEYSMDFKVPLQDFDKDNFSTFPSFRGYDWRGKDCNENDGSVYPGRRPEDWDALQDSNCNGIMGIDPEDGIPYEKKFCEGTDSRGLILLGDSAGAHFHIPPEWITVEQLSLKTFSNLPLAITNELNWPQFSAHTGFQDSTIGGWTDSIYLRLRARNRCNHRDYQNISKNGGSSGNLLNFIKSMARKQSFDKPALVFYQMIGNDVCRWNPDTITHMTTPGEMHSNVMQALEYLNTHLPNGSHVILIGLADGRFLWNHLHNRYYPLGKYVELFSKTQEQDES</sequence>
<evidence type="ECO:0000256" key="1">
    <source>
        <dbReference type="ARBA" id="ARBA00023157"/>
    </source>
</evidence>
<dbReference type="GO" id="GO:0005509">
    <property type="term" value="F:calcium ion binding"/>
    <property type="evidence" value="ECO:0007669"/>
    <property type="project" value="TreeGrafter"/>
</dbReference>
<evidence type="ECO:0000256" key="2">
    <source>
        <dbReference type="SAM" id="SignalP"/>
    </source>
</evidence>